<dbReference type="Proteomes" id="UP000197138">
    <property type="component" value="Unassembled WGS sequence"/>
</dbReference>
<evidence type="ECO:0000313" key="3">
    <source>
        <dbReference type="EMBL" id="OWM79595.1"/>
    </source>
</evidence>
<dbReference type="Gene3D" id="1.25.40.10">
    <property type="entry name" value="Tetratricopeptide repeat domain"/>
    <property type="match status" value="6"/>
</dbReference>
<proteinExistence type="predicted"/>
<reference evidence="4" key="1">
    <citation type="journal article" date="2017" name="Plant J.">
        <title>The pomegranate (Punica granatum L.) genome and the genomics of punicalagin biosynthesis.</title>
        <authorList>
            <person name="Qin G."/>
            <person name="Xu C."/>
            <person name="Ming R."/>
            <person name="Tang H."/>
            <person name="Guyot R."/>
            <person name="Kramer E.M."/>
            <person name="Hu Y."/>
            <person name="Yi X."/>
            <person name="Qi Y."/>
            <person name="Xu X."/>
            <person name="Gao Z."/>
            <person name="Pan H."/>
            <person name="Jian J."/>
            <person name="Tian Y."/>
            <person name="Yue Z."/>
            <person name="Xu Y."/>
        </authorList>
    </citation>
    <scope>NUCLEOTIDE SEQUENCE [LARGE SCALE GENOMIC DNA]</scope>
    <source>
        <strain evidence="4">cv. Dabenzi</strain>
    </source>
</reference>
<comment type="caution">
    <text evidence="3">The sequence shown here is derived from an EMBL/GenBank/DDBJ whole genome shotgun (WGS) entry which is preliminary data.</text>
</comment>
<dbReference type="GO" id="GO:0003723">
    <property type="term" value="F:RNA binding"/>
    <property type="evidence" value="ECO:0007669"/>
    <property type="project" value="InterPro"/>
</dbReference>
<name>A0A218X307_PUNGR</name>
<dbReference type="PANTHER" id="PTHR24015:SF1726">
    <property type="entry name" value="OS03G0861900 PROTEIN"/>
    <property type="match status" value="1"/>
</dbReference>
<gene>
    <name evidence="3" type="ORF">CDL15_Pgr023007</name>
</gene>
<dbReference type="EMBL" id="MTKT01002440">
    <property type="protein sequence ID" value="OWM79595.1"/>
    <property type="molecule type" value="Genomic_DNA"/>
</dbReference>
<accession>A0A218X307</accession>
<feature type="repeat" description="PPR" evidence="2">
    <location>
        <begin position="183"/>
        <end position="217"/>
    </location>
</feature>
<evidence type="ECO:0000313" key="4">
    <source>
        <dbReference type="Proteomes" id="UP000197138"/>
    </source>
</evidence>
<dbReference type="GO" id="GO:0005739">
    <property type="term" value="C:mitochondrion"/>
    <property type="evidence" value="ECO:0007669"/>
    <property type="project" value="TreeGrafter"/>
</dbReference>
<evidence type="ECO:0000256" key="1">
    <source>
        <dbReference type="ARBA" id="ARBA00022737"/>
    </source>
</evidence>
<keyword evidence="1" id="KW-0677">Repeat</keyword>
<dbReference type="FunFam" id="1.25.40.10:FF:000090">
    <property type="entry name" value="Pentatricopeptide repeat-containing protein, chloroplastic"/>
    <property type="match status" value="1"/>
</dbReference>
<dbReference type="FunFam" id="1.25.40.10:FF:001224">
    <property type="entry name" value="Pentatricopeptide repeat-containing protein chloroplastic"/>
    <property type="match status" value="1"/>
</dbReference>
<organism evidence="3 4">
    <name type="scientific">Punica granatum</name>
    <name type="common">Pomegranate</name>
    <dbReference type="NCBI Taxonomy" id="22663"/>
    <lineage>
        <taxon>Eukaryota</taxon>
        <taxon>Viridiplantae</taxon>
        <taxon>Streptophyta</taxon>
        <taxon>Embryophyta</taxon>
        <taxon>Tracheophyta</taxon>
        <taxon>Spermatophyta</taxon>
        <taxon>Magnoliopsida</taxon>
        <taxon>eudicotyledons</taxon>
        <taxon>Gunneridae</taxon>
        <taxon>Pentapetalae</taxon>
        <taxon>rosids</taxon>
        <taxon>malvids</taxon>
        <taxon>Myrtales</taxon>
        <taxon>Lythraceae</taxon>
        <taxon>Punica</taxon>
    </lineage>
</organism>
<feature type="repeat" description="PPR" evidence="2">
    <location>
        <begin position="622"/>
        <end position="657"/>
    </location>
</feature>
<dbReference type="AlphaFoldDB" id="A0A218X307"/>
<sequence>MICRALRRVFGTEPRRLEETCSQVLSLCNSKSIKDGICVHGPIIKLGLEQDLYLTNTLLSLYGKCCGPDQARRLFDEMLQRDIVSWTGLLSAYVRAGDHENALRVFDSMLSSGETPNEFTFSGVLRCCSKLGEFDLGSRVHACVIKCGFESNPILGSVLIELYSKLGSSEEGLKVFEYLANKDTVSWTTMISSLVESGKWLRALQLYSRMIEAGITPNEFTFVKLLGASSFFEFNYGMILHAQLVAWGINVNLILKTALVNMYTKNRKMEEALKALTSTPEHDVCLWTAIVSGLIQNSMVTEAVSAFHQMDISRIKANNFTYSSLLSASSSILSLELGQQIHSRVIKVGLEGDVSVGNSLTDMYIKCSNVIEDVLGAFRSINSPNVISWTSLIAGLIEHSFIAESFPAFVDMRAAGVDPNSFTLSTILKSCAAAKSRIQTSALHCYVIKIRAPYDISVGNALVDTYGALDLFDEAWNVTREMDHRDVITYTSLATRMNNAGHHETALSLIRLITAENIEMDEFSLASFLSAASNLSSIQTGRQLHSQSVKSGLGHGLSVSNGLVDLYGKCKSTDDARKAFDDIPKPNVVSWNVLISRLASNGLVSSALSSFEDMRLAGVNPDSITFLLVLSACSRGGLVDLALEYFHSTSKTHNIEPELEHYTCLVDLLGRAGRLEEAREVIESMPLRPDGAIYKKLLSACKLHRNVPLGEDMARRGLEVDPMDRTFYAMLADLYDASRRYDLGDETRKVMRSIGSKGNSSVRVDVDTERGDLISGNG</sequence>
<dbReference type="Pfam" id="PF13041">
    <property type="entry name" value="PPR_2"/>
    <property type="match status" value="5"/>
</dbReference>
<evidence type="ECO:0008006" key="5">
    <source>
        <dbReference type="Google" id="ProtNLM"/>
    </source>
</evidence>
<evidence type="ECO:0000256" key="2">
    <source>
        <dbReference type="PROSITE-ProRule" id="PRU00708"/>
    </source>
</evidence>
<dbReference type="FunFam" id="1.25.40.10:FF:000381">
    <property type="entry name" value="Pentatricopeptide repeat-containing protein"/>
    <property type="match status" value="1"/>
</dbReference>
<dbReference type="InterPro" id="IPR011990">
    <property type="entry name" value="TPR-like_helical_dom_sf"/>
</dbReference>
<dbReference type="PANTHER" id="PTHR24015">
    <property type="entry name" value="OS07G0578800 PROTEIN-RELATED"/>
    <property type="match status" value="1"/>
</dbReference>
<dbReference type="FunFam" id="1.25.40.10:FF:000285">
    <property type="entry name" value="Pentatricopeptide repeat-containing protein, chloroplastic"/>
    <property type="match status" value="1"/>
</dbReference>
<dbReference type="Pfam" id="PF01535">
    <property type="entry name" value="PPR"/>
    <property type="match status" value="3"/>
</dbReference>
<dbReference type="PROSITE" id="PS51375">
    <property type="entry name" value="PPR"/>
    <property type="match status" value="5"/>
</dbReference>
<dbReference type="GO" id="GO:0009451">
    <property type="term" value="P:RNA modification"/>
    <property type="evidence" value="ECO:0007669"/>
    <property type="project" value="InterPro"/>
</dbReference>
<feature type="repeat" description="PPR" evidence="2">
    <location>
        <begin position="82"/>
        <end position="116"/>
    </location>
</feature>
<feature type="repeat" description="PPR" evidence="2">
    <location>
        <begin position="587"/>
        <end position="621"/>
    </location>
</feature>
<protein>
    <recommendedName>
        <fullName evidence="5">Pentatricopeptide repeat-containing protein At5g52850, chloroplastic</fullName>
    </recommendedName>
</protein>
<feature type="repeat" description="PPR" evidence="2">
    <location>
        <begin position="385"/>
        <end position="419"/>
    </location>
</feature>
<dbReference type="SUPFAM" id="SSF48452">
    <property type="entry name" value="TPR-like"/>
    <property type="match status" value="1"/>
</dbReference>
<dbReference type="FunFam" id="1.25.40.10:FF:000227">
    <property type="entry name" value="Pentatricopeptide repeat-containing protein At3g13880"/>
    <property type="match status" value="1"/>
</dbReference>
<dbReference type="InterPro" id="IPR002885">
    <property type="entry name" value="PPR_rpt"/>
</dbReference>
<dbReference type="InterPro" id="IPR046960">
    <property type="entry name" value="PPR_At4g14850-like_plant"/>
</dbReference>
<dbReference type="NCBIfam" id="TIGR00756">
    <property type="entry name" value="PPR"/>
    <property type="match status" value="4"/>
</dbReference>